<evidence type="ECO:0000256" key="1">
    <source>
        <dbReference type="ARBA" id="ARBA00001936"/>
    </source>
</evidence>
<dbReference type="AlphaFoldDB" id="A0A5A8E129"/>
<dbReference type="SMART" id="SM00490">
    <property type="entry name" value="HELICc"/>
    <property type="match status" value="1"/>
</dbReference>
<comment type="cofactor">
    <cofactor evidence="2">
        <name>Mg(2+)</name>
        <dbReference type="ChEBI" id="CHEBI:18420"/>
    </cofactor>
</comment>
<dbReference type="GO" id="GO:0003724">
    <property type="term" value="F:RNA helicase activity"/>
    <property type="evidence" value="ECO:0007669"/>
    <property type="project" value="UniProtKB-EC"/>
</dbReference>
<accession>A0A5A8E129</accession>
<dbReference type="SMART" id="SM00487">
    <property type="entry name" value="DEXDc"/>
    <property type="match status" value="1"/>
</dbReference>
<evidence type="ECO:0000259" key="15">
    <source>
        <dbReference type="PROSITE" id="PS51194"/>
    </source>
</evidence>
<evidence type="ECO:0000259" key="14">
    <source>
        <dbReference type="PROSITE" id="PS51192"/>
    </source>
</evidence>
<keyword evidence="13" id="KW-1133">Transmembrane helix</keyword>
<dbReference type="CDD" id="cd18805">
    <property type="entry name" value="SF2_C_suv3"/>
    <property type="match status" value="1"/>
</dbReference>
<evidence type="ECO:0000256" key="6">
    <source>
        <dbReference type="ARBA" id="ARBA00022801"/>
    </source>
</evidence>
<keyword evidence="6" id="KW-0378">Hydrolase</keyword>
<feature type="domain" description="Helicase ATP-binding" evidence="14">
    <location>
        <begin position="55"/>
        <end position="168"/>
    </location>
</feature>
<evidence type="ECO:0000313" key="17">
    <source>
        <dbReference type="Proteomes" id="UP000324907"/>
    </source>
</evidence>
<dbReference type="GO" id="GO:0005759">
    <property type="term" value="C:mitochondrial matrix"/>
    <property type="evidence" value="ECO:0007669"/>
    <property type="project" value="UniProtKB-SubCell"/>
</dbReference>
<comment type="subcellular location">
    <subcellularLocation>
        <location evidence="3">Mitochondrion matrix</location>
    </subcellularLocation>
</comment>
<dbReference type="Pfam" id="PF12513">
    <property type="entry name" value="SUV3_C"/>
    <property type="match status" value="1"/>
</dbReference>
<dbReference type="InterPro" id="IPR055206">
    <property type="entry name" value="DEXQc_SUV3"/>
</dbReference>
<dbReference type="GO" id="GO:0045025">
    <property type="term" value="C:mitochondrial degradosome"/>
    <property type="evidence" value="ECO:0007669"/>
    <property type="project" value="TreeGrafter"/>
</dbReference>
<feature type="transmembrane region" description="Helical" evidence="13">
    <location>
        <begin position="937"/>
        <end position="962"/>
    </location>
</feature>
<dbReference type="Gene3D" id="1.20.58.1080">
    <property type="match status" value="1"/>
</dbReference>
<dbReference type="PANTHER" id="PTHR12131">
    <property type="entry name" value="ATP-DEPENDENT RNA AND DNA HELICASE"/>
    <property type="match status" value="1"/>
</dbReference>
<evidence type="ECO:0000256" key="4">
    <source>
        <dbReference type="ARBA" id="ARBA00012552"/>
    </source>
</evidence>
<dbReference type="PANTHER" id="PTHR12131:SF1">
    <property type="entry name" value="ATP-DEPENDENT RNA HELICASE SUPV3L1, MITOCHONDRIAL-RELATED"/>
    <property type="match status" value="1"/>
</dbReference>
<feature type="transmembrane region" description="Helical" evidence="13">
    <location>
        <begin position="968"/>
        <end position="991"/>
    </location>
</feature>
<dbReference type="Pfam" id="PF22527">
    <property type="entry name" value="DEXQc_Suv3"/>
    <property type="match status" value="1"/>
</dbReference>
<dbReference type="FunFam" id="3.40.50.300:FF:000269">
    <property type="entry name" value="ATP-dependent RNA helicase SUPV3L1, mitochondrial"/>
    <property type="match status" value="1"/>
</dbReference>
<dbReference type="InterPro" id="IPR044774">
    <property type="entry name" value="Suv3_DEXQc"/>
</dbReference>
<organism evidence="16 17">
    <name type="scientific">Cafeteria roenbergensis</name>
    <name type="common">Marine flagellate</name>
    <dbReference type="NCBI Taxonomy" id="33653"/>
    <lineage>
        <taxon>Eukaryota</taxon>
        <taxon>Sar</taxon>
        <taxon>Stramenopiles</taxon>
        <taxon>Bigyra</taxon>
        <taxon>Opalozoa</taxon>
        <taxon>Bicosoecida</taxon>
        <taxon>Cafeteriaceae</taxon>
        <taxon>Cafeteria</taxon>
    </lineage>
</organism>
<keyword evidence="8" id="KW-0067">ATP-binding</keyword>
<evidence type="ECO:0000256" key="5">
    <source>
        <dbReference type="ARBA" id="ARBA00022741"/>
    </source>
</evidence>
<dbReference type="GO" id="GO:0005524">
    <property type="term" value="F:ATP binding"/>
    <property type="evidence" value="ECO:0007669"/>
    <property type="project" value="UniProtKB-KW"/>
</dbReference>
<dbReference type="GO" id="GO:0016787">
    <property type="term" value="F:hydrolase activity"/>
    <property type="evidence" value="ECO:0007669"/>
    <property type="project" value="UniProtKB-KW"/>
</dbReference>
<keyword evidence="9" id="KW-0809">Transit peptide</keyword>
<dbReference type="InterPro" id="IPR027417">
    <property type="entry name" value="P-loop_NTPase"/>
</dbReference>
<keyword evidence="10" id="KW-0496">Mitochondrion</keyword>
<dbReference type="Gene3D" id="1.20.272.40">
    <property type="match status" value="2"/>
</dbReference>
<feature type="region of interest" description="Disordered" evidence="12">
    <location>
        <begin position="424"/>
        <end position="465"/>
    </location>
</feature>
<evidence type="ECO:0000256" key="2">
    <source>
        <dbReference type="ARBA" id="ARBA00001946"/>
    </source>
</evidence>
<evidence type="ECO:0000313" key="16">
    <source>
        <dbReference type="EMBL" id="KAA0171058.1"/>
    </source>
</evidence>
<evidence type="ECO:0000256" key="3">
    <source>
        <dbReference type="ARBA" id="ARBA00004305"/>
    </source>
</evidence>
<reference evidence="16 17" key="1">
    <citation type="submission" date="2019-07" db="EMBL/GenBank/DDBJ databases">
        <title>Genomes of Cafeteria roenbergensis.</title>
        <authorList>
            <person name="Fischer M.G."/>
            <person name="Hackl T."/>
            <person name="Roman M."/>
        </authorList>
    </citation>
    <scope>NUCLEOTIDE SEQUENCE [LARGE SCALE GENOMIC DNA]</scope>
    <source>
        <strain evidence="16 17">RCC970-E3</strain>
    </source>
</reference>
<dbReference type="CDD" id="cd17913">
    <property type="entry name" value="DEXQc_Suv3"/>
    <property type="match status" value="1"/>
</dbReference>
<dbReference type="PROSITE" id="PS51194">
    <property type="entry name" value="HELICASE_CTER"/>
    <property type="match status" value="1"/>
</dbReference>
<sequence>MMLEDVHGVGTAYRRPKASRRARNELFERSPEQVDHDALLRMADMRSPHKWYPAARAMSPRRIVMHVGPTNSGKTFRALERLRQAKSGVYLAPLRLLAWEVSERLSDEGVPCDLLTGQERELREGARHVACTVEMADSTSSVEVAVIDEAQMIADSDRGWAWTRALLSLQAPEIHLCGDPSSVELVNRLAAVTGDTVEVMRYDRLAPLRVATAPLRGVRDIEPGDCVVAFGRKALYSLKEQIERSTGLTCGVIYGSLPPAVRRQQAKAFNSREGGLDVLVATDAVGMGLNLAIRRVVFSATEKYDGKQRRSLLPTEVKQIGGRAGRYSGDHSGSGLVTCLPGGDIGLVAKSMGARLPRIQAAGLLPATEQLEVFAAALLPSDQRQAALARIRRRHVASLLRASGARAGAGTASPGSSIALAFESDSSTDEEDGDADDDDTDSDTDGWDPALAGADARADGRDGGPVLELEELDDEAETITSEELDELIGMDGAAANGPAASPGLSASDPALFANLLDEVTGASPWASAVDDADDTSALGTPARAEGARDSETWDDLFSFDREDDEASEASKLVGSKPEAASARDCAAKAVSSLPQQGGIPSHWSADIPTRAAASPGDSAAPTDQMEAWLAAAETAMPSDSASLPGSVHAPAGSGAQPELAFSKLLRLFEEHATVDDESFFVCDQTDVVALATAIDSVHPISLRDRHALCCAPLDSKSPLAKHAFVRWAMAVSRSKRVRVGLRVPSHAPTTASELGAVEDAHKVFDAYLWLARRWPSRFADAEDCERRLEATEAMIADGLERLGMQGAAEARRQAFEEQRSMRAVQAARTPHDDRFLAERERFGEADAGEDAEVSSMLRAEVRRLRTVSDGVLGQAGSNRDALGATGLDKHQWRQLQSEAKDRATLALRDPMSRLSCILLQLLLLLLLRLFESGSSIASIIVSITAIGSITAFGSITAIGSITAFGSSVVLTVLVVTVLVVTVLVVTVLIVLL</sequence>
<evidence type="ECO:0000256" key="13">
    <source>
        <dbReference type="SAM" id="Phobius"/>
    </source>
</evidence>
<dbReference type="InterPro" id="IPR041082">
    <property type="entry name" value="Suv3_C_1"/>
</dbReference>
<dbReference type="EC" id="3.6.4.13" evidence="4"/>
<keyword evidence="7" id="KW-0347">Helicase</keyword>
<dbReference type="InterPro" id="IPR022192">
    <property type="entry name" value="SUV3_C"/>
</dbReference>
<keyword evidence="13" id="KW-0472">Membrane</keyword>
<dbReference type="Gene3D" id="3.40.50.300">
    <property type="entry name" value="P-loop containing nucleotide triphosphate hydrolases"/>
    <property type="match status" value="2"/>
</dbReference>
<comment type="cofactor">
    <cofactor evidence="1">
        <name>Mn(2+)</name>
        <dbReference type="ChEBI" id="CHEBI:29035"/>
    </cofactor>
</comment>
<feature type="transmembrane region" description="Helical" evidence="13">
    <location>
        <begin position="911"/>
        <end position="930"/>
    </location>
</feature>
<name>A0A5A8E129_CAFRO</name>
<dbReference type="FunFam" id="3.40.50.300:FF:000957">
    <property type="entry name" value="ATP-dependent RNA helicase SUV3L, mitochondrial"/>
    <property type="match status" value="1"/>
</dbReference>
<dbReference type="EMBL" id="VLTL01000009">
    <property type="protein sequence ID" value="KAA0171058.1"/>
    <property type="molecule type" value="Genomic_DNA"/>
</dbReference>
<keyword evidence="5" id="KW-0547">Nucleotide-binding</keyword>
<evidence type="ECO:0000256" key="10">
    <source>
        <dbReference type="ARBA" id="ARBA00023128"/>
    </source>
</evidence>
<protein>
    <recommendedName>
        <fullName evidence="4">RNA helicase</fullName>
        <ecNumber evidence="4">3.6.4.13</ecNumber>
    </recommendedName>
</protein>
<evidence type="ECO:0000256" key="9">
    <source>
        <dbReference type="ARBA" id="ARBA00022946"/>
    </source>
</evidence>
<dbReference type="Pfam" id="PF00271">
    <property type="entry name" value="Helicase_C"/>
    <property type="match status" value="1"/>
</dbReference>
<evidence type="ECO:0000256" key="7">
    <source>
        <dbReference type="ARBA" id="ARBA00022806"/>
    </source>
</evidence>
<dbReference type="InterPro" id="IPR050699">
    <property type="entry name" value="RNA-DNA_Helicase"/>
</dbReference>
<feature type="compositionally biased region" description="Acidic residues" evidence="12">
    <location>
        <begin position="426"/>
        <end position="446"/>
    </location>
</feature>
<comment type="catalytic activity">
    <reaction evidence="11">
        <text>ATP + H2O = ADP + phosphate + H(+)</text>
        <dbReference type="Rhea" id="RHEA:13065"/>
        <dbReference type="ChEBI" id="CHEBI:15377"/>
        <dbReference type="ChEBI" id="CHEBI:15378"/>
        <dbReference type="ChEBI" id="CHEBI:30616"/>
        <dbReference type="ChEBI" id="CHEBI:43474"/>
        <dbReference type="ChEBI" id="CHEBI:456216"/>
        <dbReference type="EC" id="3.6.4.13"/>
    </reaction>
</comment>
<evidence type="ECO:0000256" key="12">
    <source>
        <dbReference type="SAM" id="MobiDB-lite"/>
    </source>
</evidence>
<feature type="domain" description="Helicase C-terminal" evidence="15">
    <location>
        <begin position="213"/>
        <end position="379"/>
    </location>
</feature>
<dbReference type="Proteomes" id="UP000324907">
    <property type="component" value="Unassembled WGS sequence"/>
</dbReference>
<evidence type="ECO:0000256" key="8">
    <source>
        <dbReference type="ARBA" id="ARBA00022840"/>
    </source>
</evidence>
<gene>
    <name evidence="16" type="ORF">FNF28_01063</name>
</gene>
<evidence type="ECO:0000256" key="11">
    <source>
        <dbReference type="ARBA" id="ARBA00047984"/>
    </source>
</evidence>
<dbReference type="SUPFAM" id="SSF52540">
    <property type="entry name" value="P-loop containing nucleoside triphosphate hydrolases"/>
    <property type="match status" value="1"/>
</dbReference>
<dbReference type="Pfam" id="PF18147">
    <property type="entry name" value="Suv3_C_1"/>
    <property type="match status" value="1"/>
</dbReference>
<dbReference type="GO" id="GO:0000965">
    <property type="term" value="P:mitochondrial RNA 3'-end processing"/>
    <property type="evidence" value="ECO:0007669"/>
    <property type="project" value="TreeGrafter"/>
</dbReference>
<dbReference type="PROSITE" id="PS51192">
    <property type="entry name" value="HELICASE_ATP_BIND_1"/>
    <property type="match status" value="1"/>
</dbReference>
<dbReference type="InterPro" id="IPR001650">
    <property type="entry name" value="Helicase_C-like"/>
</dbReference>
<feature type="region of interest" description="Disordered" evidence="12">
    <location>
        <begin position="592"/>
        <end position="620"/>
    </location>
</feature>
<proteinExistence type="predicted"/>
<comment type="caution">
    <text evidence="16">The sequence shown here is derived from an EMBL/GenBank/DDBJ whole genome shotgun (WGS) entry which is preliminary data.</text>
</comment>
<keyword evidence="13" id="KW-0812">Transmembrane</keyword>
<dbReference type="InterPro" id="IPR014001">
    <property type="entry name" value="Helicase_ATP-bd"/>
</dbReference>